<protein>
    <submittedName>
        <fullName evidence="2">Uncharacterized protein</fullName>
    </submittedName>
</protein>
<accession>A0AAN4UUZ5</accession>
<evidence type="ECO:0000313" key="4">
    <source>
        <dbReference type="Proteomes" id="UP000199541"/>
    </source>
</evidence>
<proteinExistence type="predicted"/>
<feature type="compositionally biased region" description="Low complexity" evidence="1">
    <location>
        <begin position="1"/>
        <end position="14"/>
    </location>
</feature>
<evidence type="ECO:0000256" key="1">
    <source>
        <dbReference type="SAM" id="MobiDB-lite"/>
    </source>
</evidence>
<dbReference type="RefSeq" id="WP_035838083.1">
    <property type="nucleotide sequence ID" value="NZ_BNAB01000019.1"/>
</dbReference>
<dbReference type="EMBL" id="FNOB01000019">
    <property type="protein sequence ID" value="SDX54114.1"/>
    <property type="molecule type" value="Genomic_DNA"/>
</dbReference>
<keyword evidence="4" id="KW-1185">Reference proteome</keyword>
<reference evidence="2" key="1">
    <citation type="journal article" date="2014" name="Int. J. Syst. Evol. Microbiol.">
        <title>Complete genome sequence of Corynebacterium casei LMG S-19264T (=DSM 44701T), isolated from a smear-ripened cheese.</title>
        <authorList>
            <consortium name="US DOE Joint Genome Institute (JGI-PGF)"/>
            <person name="Walter F."/>
            <person name="Albersmeier A."/>
            <person name="Kalinowski J."/>
            <person name="Ruckert C."/>
        </authorList>
    </citation>
    <scope>NUCLEOTIDE SEQUENCE</scope>
    <source>
        <strain evidence="2">CGMCC 1.10859</strain>
    </source>
</reference>
<evidence type="ECO:0000313" key="5">
    <source>
        <dbReference type="Proteomes" id="UP000634647"/>
    </source>
</evidence>
<gene>
    <name evidence="2" type="ORF">GCM10008024_33220</name>
    <name evidence="3" type="ORF">SAMN05444006_11956</name>
</gene>
<evidence type="ECO:0000313" key="2">
    <source>
        <dbReference type="EMBL" id="GHE04800.1"/>
    </source>
</evidence>
<sequence>MARATAAAKKAAPPRAKKTEAVAPIPTRQQTKVMIEGREVVFENLTPDQQYLFRMAMDLDEKIARTRMELDQFSIARQVAGQQLAGSLGISQGDAK</sequence>
<feature type="region of interest" description="Disordered" evidence="1">
    <location>
        <begin position="1"/>
        <end position="21"/>
    </location>
</feature>
<dbReference type="AlphaFoldDB" id="A0AAN4UUZ5"/>
<dbReference type="Proteomes" id="UP000199541">
    <property type="component" value="Unassembled WGS sequence"/>
</dbReference>
<evidence type="ECO:0000313" key="3">
    <source>
        <dbReference type="EMBL" id="SDX54114.1"/>
    </source>
</evidence>
<comment type="caution">
    <text evidence="2">The sequence shown here is derived from an EMBL/GenBank/DDBJ whole genome shotgun (WGS) entry which is preliminary data.</text>
</comment>
<name>A0AAN4UUZ5_9RHOB</name>
<reference evidence="2" key="3">
    <citation type="submission" date="2023-06" db="EMBL/GenBank/DDBJ databases">
        <authorList>
            <person name="Sun Q."/>
            <person name="Zhou Y."/>
        </authorList>
    </citation>
    <scope>NUCLEOTIDE SEQUENCE</scope>
    <source>
        <strain evidence="2">CGMCC 1.10859</strain>
    </source>
</reference>
<dbReference type="Proteomes" id="UP000634647">
    <property type="component" value="Unassembled WGS sequence"/>
</dbReference>
<dbReference type="EMBL" id="BNAB01000019">
    <property type="protein sequence ID" value="GHE04800.1"/>
    <property type="molecule type" value="Genomic_DNA"/>
</dbReference>
<organism evidence="2 5">
    <name type="scientific">Allgaiera indica</name>
    <dbReference type="NCBI Taxonomy" id="765699"/>
    <lineage>
        <taxon>Bacteria</taxon>
        <taxon>Pseudomonadati</taxon>
        <taxon>Pseudomonadota</taxon>
        <taxon>Alphaproteobacteria</taxon>
        <taxon>Rhodobacterales</taxon>
        <taxon>Paracoccaceae</taxon>
        <taxon>Allgaiera</taxon>
    </lineage>
</organism>
<reference evidence="3 4" key="2">
    <citation type="submission" date="2016-10" db="EMBL/GenBank/DDBJ databases">
        <authorList>
            <person name="Varghese N."/>
            <person name="Submissions S."/>
        </authorList>
    </citation>
    <scope>NUCLEOTIDE SEQUENCE [LARGE SCALE GENOMIC DNA]</scope>
    <source>
        <strain evidence="3 4">DSM 24802</strain>
    </source>
</reference>